<proteinExistence type="inferred from homology"/>
<evidence type="ECO:0000256" key="1">
    <source>
        <dbReference type="ARBA" id="ARBA00007274"/>
    </source>
</evidence>
<dbReference type="CDD" id="cd04647">
    <property type="entry name" value="LbH_MAT_like"/>
    <property type="match status" value="1"/>
</dbReference>
<dbReference type="EMBL" id="AFOC01000050">
    <property type="protein sequence ID" value="EGV51073.1"/>
    <property type="molecule type" value="Genomic_DNA"/>
</dbReference>
<dbReference type="Pfam" id="PF00132">
    <property type="entry name" value="Hexapep"/>
    <property type="match status" value="1"/>
</dbReference>
<organism evidence="2 3">
    <name type="scientific">endosymbiont of Riftia pachyptila</name>
    <name type="common">vent Ph05</name>
    <dbReference type="NCBI Taxonomy" id="1048808"/>
    <lineage>
        <taxon>Bacteria</taxon>
        <taxon>Pseudomonadati</taxon>
        <taxon>Pseudomonadota</taxon>
        <taxon>Gammaproteobacteria</taxon>
        <taxon>sulfur-oxidizing symbionts</taxon>
    </lineage>
</organism>
<evidence type="ECO:0000313" key="2">
    <source>
        <dbReference type="EMBL" id="EGV51073.1"/>
    </source>
</evidence>
<dbReference type="InterPro" id="IPR011004">
    <property type="entry name" value="Trimer_LpxA-like_sf"/>
</dbReference>
<evidence type="ECO:0008006" key="4">
    <source>
        <dbReference type="Google" id="ProtNLM"/>
    </source>
</evidence>
<dbReference type="PANTHER" id="PTHR43300:SF11">
    <property type="entry name" value="ACETYLTRANSFERASE RV3034C-RELATED"/>
    <property type="match status" value="1"/>
</dbReference>
<comment type="similarity">
    <text evidence="1">Belongs to the transferase hexapeptide repeat family.</text>
</comment>
<evidence type="ECO:0000313" key="3">
    <source>
        <dbReference type="Proteomes" id="UP000004491"/>
    </source>
</evidence>
<dbReference type="PANTHER" id="PTHR43300">
    <property type="entry name" value="ACETYLTRANSFERASE"/>
    <property type="match status" value="1"/>
</dbReference>
<comment type="caution">
    <text evidence="2">The sequence shown here is derived from an EMBL/GenBank/DDBJ whole genome shotgun (WGS) entry which is preliminary data.</text>
</comment>
<dbReference type="Gene3D" id="2.160.10.10">
    <property type="entry name" value="Hexapeptide repeat proteins"/>
    <property type="match status" value="1"/>
</dbReference>
<protein>
    <recommendedName>
        <fullName evidence="4">Acyltransferase</fullName>
    </recommendedName>
</protein>
<dbReference type="Proteomes" id="UP000004491">
    <property type="component" value="Unassembled WGS sequence"/>
</dbReference>
<keyword evidence="3" id="KW-1185">Reference proteome</keyword>
<dbReference type="InterPro" id="IPR050179">
    <property type="entry name" value="Trans_hexapeptide_repeat"/>
</dbReference>
<dbReference type="AlphaFoldDB" id="G2DE63"/>
<reference evidence="2" key="1">
    <citation type="journal article" date="2011" name="ISME J.">
        <title>The endosymbionts of the deep-sea tubeworms Riftia pachyptila and Tevnia jerichonana share an identical physiology as revealed by proteogenomic analyses.</title>
        <authorList>
            <person name="Gardebrecht A."/>
            <person name="Markert S."/>
            <person name="Felbeck H."/>
            <person name="Thuermer A."/>
            <person name="Albrecht D."/>
            <person name="Wollherr A."/>
            <person name="Kabisch J."/>
            <person name="Lehmann R."/>
            <person name="Daniel R."/>
            <person name="Liesegang H."/>
            <person name="Hecker M."/>
            <person name="Sievert S.M."/>
            <person name="Schweder T."/>
        </authorList>
    </citation>
    <scope>NUCLEOTIDE SEQUENCE [LARGE SCALE GENOMIC DNA]</scope>
</reference>
<sequence length="157" mass="17090">MWRGATMNLAEFGNLFIRFIQFKKNPFHPLVWINGEPELGKNISVGGMSEINATGARLVIGDDCDIASFVAINCVDSHKHCIGISDEVERRDIIIENNVFIGSHAVVKGGAMIGHHSVVAAGSVVDGVTIPPYSLVYGNPMQVKAGYYRERCQGCLK</sequence>
<accession>G2DE63</accession>
<name>G2DE63_9GAMM</name>
<dbReference type="InterPro" id="IPR001451">
    <property type="entry name" value="Hexapep"/>
</dbReference>
<gene>
    <name evidence="2" type="ORF">Rifp1Sym_bw00080</name>
</gene>
<dbReference type="SUPFAM" id="SSF51161">
    <property type="entry name" value="Trimeric LpxA-like enzymes"/>
    <property type="match status" value="1"/>
</dbReference>